<gene>
    <name evidence="3" type="ORF">GQF01_21745</name>
</gene>
<dbReference type="Pfam" id="PF00990">
    <property type="entry name" value="GGDEF"/>
    <property type="match status" value="1"/>
</dbReference>
<evidence type="ECO:0000313" key="4">
    <source>
        <dbReference type="Proteomes" id="UP000481087"/>
    </source>
</evidence>
<feature type="transmembrane region" description="Helical" evidence="1">
    <location>
        <begin position="43"/>
        <end position="62"/>
    </location>
</feature>
<evidence type="ECO:0000313" key="3">
    <source>
        <dbReference type="EMBL" id="MZQ84735.1"/>
    </source>
</evidence>
<dbReference type="InterPro" id="IPR000160">
    <property type="entry name" value="GGDEF_dom"/>
</dbReference>
<reference evidence="3 4" key="1">
    <citation type="submission" date="2019-12" db="EMBL/GenBank/DDBJ databases">
        <title>Paenibacillus sp. nov. sp. isolated from soil.</title>
        <authorList>
            <person name="Kim J."/>
            <person name="Jeong S.E."/>
            <person name="Jung H.S."/>
            <person name="Jeon C.O."/>
        </authorList>
    </citation>
    <scope>NUCLEOTIDE SEQUENCE [LARGE SCALE GENOMIC DNA]</scope>
    <source>
        <strain evidence="3 4">5J-6</strain>
    </source>
</reference>
<dbReference type="GO" id="GO:0052621">
    <property type="term" value="F:diguanylate cyclase activity"/>
    <property type="evidence" value="ECO:0007669"/>
    <property type="project" value="TreeGrafter"/>
</dbReference>
<keyword evidence="1" id="KW-1133">Transmembrane helix</keyword>
<dbReference type="InterPro" id="IPR050469">
    <property type="entry name" value="Diguanylate_Cyclase"/>
</dbReference>
<accession>A0A6L8V351</accession>
<dbReference type="InterPro" id="IPR029787">
    <property type="entry name" value="Nucleotide_cyclase"/>
</dbReference>
<dbReference type="InterPro" id="IPR043128">
    <property type="entry name" value="Rev_trsase/Diguanyl_cyclase"/>
</dbReference>
<comment type="caution">
    <text evidence="3">The sequence shown here is derived from an EMBL/GenBank/DDBJ whole genome shotgun (WGS) entry which is preliminary data.</text>
</comment>
<dbReference type="NCBIfam" id="TIGR00254">
    <property type="entry name" value="GGDEF"/>
    <property type="match status" value="1"/>
</dbReference>
<dbReference type="AlphaFoldDB" id="A0A6L8V351"/>
<keyword evidence="4" id="KW-1185">Reference proteome</keyword>
<dbReference type="GO" id="GO:0005886">
    <property type="term" value="C:plasma membrane"/>
    <property type="evidence" value="ECO:0007669"/>
    <property type="project" value="TreeGrafter"/>
</dbReference>
<dbReference type="PANTHER" id="PTHR45138:SF9">
    <property type="entry name" value="DIGUANYLATE CYCLASE DGCM-RELATED"/>
    <property type="match status" value="1"/>
</dbReference>
<dbReference type="Proteomes" id="UP000481087">
    <property type="component" value="Unassembled WGS sequence"/>
</dbReference>
<organism evidence="3 4">
    <name type="scientific">Paenibacillus silvestris</name>
    <dbReference type="NCBI Taxonomy" id="2606219"/>
    <lineage>
        <taxon>Bacteria</taxon>
        <taxon>Bacillati</taxon>
        <taxon>Bacillota</taxon>
        <taxon>Bacilli</taxon>
        <taxon>Bacillales</taxon>
        <taxon>Paenibacillaceae</taxon>
        <taxon>Paenibacillus</taxon>
    </lineage>
</organism>
<keyword evidence="1" id="KW-0472">Membrane</keyword>
<dbReference type="GO" id="GO:1902201">
    <property type="term" value="P:negative regulation of bacterial-type flagellum-dependent cell motility"/>
    <property type="evidence" value="ECO:0007669"/>
    <property type="project" value="TreeGrafter"/>
</dbReference>
<dbReference type="EMBL" id="WTUZ01000022">
    <property type="protein sequence ID" value="MZQ84735.1"/>
    <property type="molecule type" value="Genomic_DNA"/>
</dbReference>
<feature type="transmembrane region" description="Helical" evidence="1">
    <location>
        <begin position="145"/>
        <end position="168"/>
    </location>
</feature>
<sequence>MQIDAYQLHRHAWNRKLLNIYWFLVMLQLPFELLYSFTVKRDAAHLSGHLIISVFTMVLILLVLETTNKFSRKLLDYQIISGGAVLSFTIIYFNYEINIVILYLLLPIFVSIFYLQFSKIIYSIALSLVSFFLLFTLKLRLLADYTFVDLLTILPVLSIISMITFGIIKRGVEILNNLQITTELKQELLIKNIIMDKLSKTDALTDLYNHITFHEYLDELIMQNAQGHFCIHIAVLDIDNFKKVNDTYGHRAGDAVLKNVSSALKIHVGLNDFVARYGGEEFAIIFTEKNTDVVFDLLERIRWQISQMKQEELNGQAVTISIGLSEYLPGTSKELLFAGADQSLYTAKKTGKNKTIIHTAPVQEAR</sequence>
<keyword evidence="1" id="KW-0812">Transmembrane</keyword>
<proteinExistence type="predicted"/>
<dbReference type="SMART" id="SM00267">
    <property type="entry name" value="GGDEF"/>
    <property type="match status" value="1"/>
</dbReference>
<dbReference type="Gene3D" id="3.30.70.270">
    <property type="match status" value="1"/>
</dbReference>
<dbReference type="PANTHER" id="PTHR45138">
    <property type="entry name" value="REGULATORY COMPONENTS OF SENSORY TRANSDUCTION SYSTEM"/>
    <property type="match status" value="1"/>
</dbReference>
<dbReference type="CDD" id="cd01949">
    <property type="entry name" value="GGDEF"/>
    <property type="match status" value="1"/>
</dbReference>
<evidence type="ECO:0000259" key="2">
    <source>
        <dbReference type="PROSITE" id="PS50887"/>
    </source>
</evidence>
<dbReference type="GO" id="GO:0043709">
    <property type="term" value="P:cell adhesion involved in single-species biofilm formation"/>
    <property type="evidence" value="ECO:0007669"/>
    <property type="project" value="TreeGrafter"/>
</dbReference>
<protein>
    <submittedName>
        <fullName evidence="3">Diguanylate cyclase</fullName>
    </submittedName>
</protein>
<evidence type="ECO:0000256" key="1">
    <source>
        <dbReference type="SAM" id="Phobius"/>
    </source>
</evidence>
<name>A0A6L8V351_9BACL</name>
<dbReference type="PROSITE" id="PS50887">
    <property type="entry name" value="GGDEF"/>
    <property type="match status" value="1"/>
</dbReference>
<feature type="transmembrane region" description="Helical" evidence="1">
    <location>
        <begin position="20"/>
        <end position="37"/>
    </location>
</feature>
<dbReference type="FunFam" id="3.30.70.270:FF:000001">
    <property type="entry name" value="Diguanylate cyclase domain protein"/>
    <property type="match status" value="1"/>
</dbReference>
<dbReference type="RefSeq" id="WP_161408799.1">
    <property type="nucleotide sequence ID" value="NZ_WTUZ01000022.1"/>
</dbReference>
<feature type="transmembrane region" description="Helical" evidence="1">
    <location>
        <begin position="120"/>
        <end position="139"/>
    </location>
</feature>
<dbReference type="SUPFAM" id="SSF55073">
    <property type="entry name" value="Nucleotide cyclase"/>
    <property type="match status" value="1"/>
</dbReference>
<feature type="domain" description="GGDEF" evidence="2">
    <location>
        <begin position="229"/>
        <end position="360"/>
    </location>
</feature>